<organism evidence="7 8">
    <name type="scientific">Aeromicrobium piscarium</name>
    <dbReference type="NCBI Taxonomy" id="2590901"/>
    <lineage>
        <taxon>Bacteria</taxon>
        <taxon>Bacillati</taxon>
        <taxon>Actinomycetota</taxon>
        <taxon>Actinomycetes</taxon>
        <taxon>Propionibacteriales</taxon>
        <taxon>Nocardioidaceae</taxon>
        <taxon>Aeromicrobium</taxon>
    </lineage>
</organism>
<dbReference type="OrthoDB" id="3196337at2"/>
<dbReference type="GO" id="GO:0016787">
    <property type="term" value="F:hydrolase activity"/>
    <property type="evidence" value="ECO:0007669"/>
    <property type="project" value="UniProtKB-KW"/>
</dbReference>
<evidence type="ECO:0000313" key="7">
    <source>
        <dbReference type="EMBL" id="TSD68485.1"/>
    </source>
</evidence>
<dbReference type="InterPro" id="IPR036866">
    <property type="entry name" value="RibonucZ/Hydroxyglut_hydro"/>
</dbReference>
<dbReference type="RefSeq" id="WP_143911426.1">
    <property type="nucleotide sequence ID" value="NZ_VLNT01000001.1"/>
</dbReference>
<dbReference type="PANTHER" id="PTHR42978:SF7">
    <property type="entry name" value="METALLO-HYDROLASE RV2300C-RELATED"/>
    <property type="match status" value="1"/>
</dbReference>
<dbReference type="Proteomes" id="UP000316988">
    <property type="component" value="Unassembled WGS sequence"/>
</dbReference>
<keyword evidence="8" id="KW-1185">Reference proteome</keyword>
<protein>
    <submittedName>
        <fullName evidence="7">MBL fold metallo-hydrolase</fullName>
    </submittedName>
</protein>
<sequence length="292" mass="31925">MPKITQLLDGIPAVSDQGQVGFCAVALIEGEDRDGALRRIVVDTAHCGRRVLLVDSLAKLGLSTLDIDYVLSTHAHWDHMQNIDLFSNATMLMHGEERRYAHDPAVDDWATPSWTGYVLEQLPIQEVGEGHEIIPGVSVMEMAGHTVGSIGATVETEEGLAVLTSDAFHLASVAKTKVNPLVFWDEKAATASIERVIETADLIYPGHDAPFRVLAGGEVEYLKTLSFGIAGMKPAELSVEQALPPTMMPGRQDPARIEEWRRRGAERIDERSPVAYDAGLAPVPSHDWEFVK</sequence>
<dbReference type="GO" id="GO:0046872">
    <property type="term" value="F:metal ion binding"/>
    <property type="evidence" value="ECO:0007669"/>
    <property type="project" value="UniProtKB-KW"/>
</dbReference>
<comment type="similarity">
    <text evidence="2">Belongs to the metallo-beta-lactamase superfamily.</text>
</comment>
<dbReference type="InterPro" id="IPR051013">
    <property type="entry name" value="MBL_superfamily_lactonases"/>
</dbReference>
<comment type="caution">
    <text evidence="7">The sequence shown here is derived from an EMBL/GenBank/DDBJ whole genome shotgun (WGS) entry which is preliminary data.</text>
</comment>
<proteinExistence type="inferred from homology"/>
<keyword evidence="4 7" id="KW-0378">Hydrolase</keyword>
<name>A0A554SQ43_9ACTN</name>
<dbReference type="Pfam" id="PF00753">
    <property type="entry name" value="Lactamase_B"/>
    <property type="match status" value="1"/>
</dbReference>
<evidence type="ECO:0000256" key="2">
    <source>
        <dbReference type="ARBA" id="ARBA00007749"/>
    </source>
</evidence>
<dbReference type="InterPro" id="IPR001279">
    <property type="entry name" value="Metallo-B-lactamas"/>
</dbReference>
<evidence type="ECO:0000256" key="4">
    <source>
        <dbReference type="ARBA" id="ARBA00022801"/>
    </source>
</evidence>
<evidence type="ECO:0000256" key="1">
    <source>
        <dbReference type="ARBA" id="ARBA00001947"/>
    </source>
</evidence>
<feature type="domain" description="Metallo-beta-lactamase" evidence="6">
    <location>
        <begin position="22"/>
        <end position="207"/>
    </location>
</feature>
<keyword evidence="3" id="KW-0479">Metal-binding</keyword>
<evidence type="ECO:0000256" key="3">
    <source>
        <dbReference type="ARBA" id="ARBA00022723"/>
    </source>
</evidence>
<accession>A0A554SQ43</accession>
<evidence type="ECO:0000259" key="6">
    <source>
        <dbReference type="SMART" id="SM00849"/>
    </source>
</evidence>
<dbReference type="AlphaFoldDB" id="A0A554SQ43"/>
<dbReference type="Gene3D" id="3.60.15.10">
    <property type="entry name" value="Ribonuclease Z/Hydroxyacylglutathione hydrolase-like"/>
    <property type="match status" value="1"/>
</dbReference>
<evidence type="ECO:0000256" key="5">
    <source>
        <dbReference type="ARBA" id="ARBA00022833"/>
    </source>
</evidence>
<dbReference type="PANTHER" id="PTHR42978">
    <property type="entry name" value="QUORUM-QUENCHING LACTONASE YTNP-RELATED-RELATED"/>
    <property type="match status" value="1"/>
</dbReference>
<evidence type="ECO:0000313" key="8">
    <source>
        <dbReference type="Proteomes" id="UP000316988"/>
    </source>
</evidence>
<dbReference type="SUPFAM" id="SSF56281">
    <property type="entry name" value="Metallo-hydrolase/oxidoreductase"/>
    <property type="match status" value="1"/>
</dbReference>
<dbReference type="SMART" id="SM00849">
    <property type="entry name" value="Lactamase_B"/>
    <property type="match status" value="1"/>
</dbReference>
<reference evidence="7 8" key="1">
    <citation type="submission" date="2019-07" db="EMBL/GenBank/DDBJ databases">
        <authorList>
            <person name="Zhao L.H."/>
        </authorList>
    </citation>
    <scope>NUCLEOTIDE SEQUENCE [LARGE SCALE GENOMIC DNA]</scope>
    <source>
        <strain evidence="7 8">Co35</strain>
    </source>
</reference>
<comment type="cofactor">
    <cofactor evidence="1">
        <name>Zn(2+)</name>
        <dbReference type="ChEBI" id="CHEBI:29105"/>
    </cofactor>
</comment>
<keyword evidence="5" id="KW-0862">Zinc</keyword>
<dbReference type="EMBL" id="VLNT01000001">
    <property type="protein sequence ID" value="TSD68485.1"/>
    <property type="molecule type" value="Genomic_DNA"/>
</dbReference>
<gene>
    <name evidence="7" type="ORF">FNM00_02535</name>
</gene>